<dbReference type="InterPro" id="IPR051398">
    <property type="entry name" value="Polysacch_Deacetylase"/>
</dbReference>
<evidence type="ECO:0000256" key="1">
    <source>
        <dbReference type="ARBA" id="ARBA00022729"/>
    </source>
</evidence>
<evidence type="ECO:0000313" key="4">
    <source>
        <dbReference type="EMBL" id="GLI39240.1"/>
    </source>
</evidence>
<gene>
    <name evidence="4" type="ORF">GHYDROH2_27410</name>
</gene>
<keyword evidence="1" id="KW-0732">Signal</keyword>
<dbReference type="InterPro" id="IPR011330">
    <property type="entry name" value="Glyco_hydro/deAcase_b/a-brl"/>
</dbReference>
<keyword evidence="2" id="KW-0812">Transmembrane</keyword>
<keyword evidence="2" id="KW-1133">Transmembrane helix</keyword>
<keyword evidence="2" id="KW-0472">Membrane</keyword>
<dbReference type="SUPFAM" id="SSF88713">
    <property type="entry name" value="Glycoside hydrolase/deacetylase"/>
    <property type="match status" value="1"/>
</dbReference>
<comment type="caution">
    <text evidence="4">The sequence shown here is derived from an EMBL/GenBank/DDBJ whole genome shotgun (WGS) entry which is preliminary data.</text>
</comment>
<keyword evidence="5" id="KW-1185">Reference proteome</keyword>
<dbReference type="InterPro" id="IPR002509">
    <property type="entry name" value="NODB_dom"/>
</dbReference>
<sequence length="814" mass="92944">MNIKQYFKNLLYFIVYYSGALHALIMLMRLVSRNHRGLILFFHRFDDGSSDHLLPSLHVREFEKQVGHLKRMYSVATMDAVADSVAKGNPFAAPVVAITIDDGYRDNYTLAYPVLKKHGVAALVYLTAGLMDTNNGLWLDDMEFVLTHARENRFTLPEVFGERLVDISTVEGKRDALKELYRAMLPRNNHERRHIVDCLTHSLGVTAVDLARRERTMMTWNEVKEMAANGITFAAHTLTHPFLPVLPQHEAQKEIRESRERIEEKLGAKVKHFAIPNGKREDFTEDLRDYCRTIGFQTVVTTDAGPVSGGDDLFSLRRVIPPPPMHVFACEVARYFFLSRSTQSCERNVRRTAPAVISGVVGALFLSLLLPSVGLPVQRTKAHSQESSFVVDDFNFYEIPASGRPPKGQVYVDPVFHSRITRITDAPVDVPGRHNHYAQPGYPKHDIENADGSMLIVQSFSGSCWQIWNARPPYNKIREIPASLIGWGMPIDARWDNADPDILYYYKGTQFFKYSVTDNKSVMLHDFKKDFPDEPVVAATTLEEGDASDDRRYWAFLIRCKDPERIKQKRDPWYNAAYVVYDKDYHGKDKGKIISTLTNKQPAWREAGFISMSPSGRYVWIGDTHRVYQRDFSSYRDLGCSNHADMAFSDEGREVVVCGGERYSGTKDLGVWYKMIDLENGEFTWLSPAGKAAYHISGNSHDVPGWAVVSIYEPTAPARPSKWYDHSISMIELTRRKAPEPRVWRVAHTHTVRKSYADDPFAKINKKGTKIWFGSGWGNSFKDGQYDLYQIDLPQGWPEVMKSRLRSNLTDKRQ</sequence>
<protein>
    <recommendedName>
        <fullName evidence="3">NodB homology domain-containing protein</fullName>
    </recommendedName>
</protein>
<evidence type="ECO:0000256" key="2">
    <source>
        <dbReference type="SAM" id="Phobius"/>
    </source>
</evidence>
<proteinExistence type="predicted"/>
<dbReference type="PANTHER" id="PTHR34216">
    <property type="match status" value="1"/>
</dbReference>
<dbReference type="Gene3D" id="3.20.20.370">
    <property type="entry name" value="Glycoside hydrolase/deacetylase"/>
    <property type="match status" value="1"/>
</dbReference>
<reference evidence="4" key="1">
    <citation type="submission" date="2022-12" db="EMBL/GenBank/DDBJ databases">
        <title>Reference genome sequencing for broad-spectrum identification of bacterial and archaeal isolates by mass spectrometry.</title>
        <authorList>
            <person name="Sekiguchi Y."/>
            <person name="Tourlousse D.M."/>
        </authorList>
    </citation>
    <scope>NUCLEOTIDE SEQUENCE</scope>
    <source>
        <strain evidence="4">H2</strain>
    </source>
</reference>
<dbReference type="PANTHER" id="PTHR34216:SF7">
    <property type="entry name" value="POLY-BETA-1,6-N-ACETYL-D-GLUCOSAMINE N-DEACETYLASE"/>
    <property type="match status" value="1"/>
</dbReference>
<organism evidence="4 5">
    <name type="scientific">Geobacter hydrogenophilus</name>
    <dbReference type="NCBI Taxonomy" id="40983"/>
    <lineage>
        <taxon>Bacteria</taxon>
        <taxon>Pseudomonadati</taxon>
        <taxon>Thermodesulfobacteriota</taxon>
        <taxon>Desulfuromonadia</taxon>
        <taxon>Geobacterales</taxon>
        <taxon>Geobacteraceae</taxon>
        <taxon>Geobacter</taxon>
    </lineage>
</organism>
<dbReference type="EMBL" id="BSDS01000002">
    <property type="protein sequence ID" value="GLI39240.1"/>
    <property type="molecule type" value="Genomic_DNA"/>
</dbReference>
<evidence type="ECO:0000259" key="3">
    <source>
        <dbReference type="PROSITE" id="PS51677"/>
    </source>
</evidence>
<dbReference type="AlphaFoldDB" id="A0A9W6LDR6"/>
<dbReference type="SUPFAM" id="SSF50969">
    <property type="entry name" value="YVTN repeat-like/Quinoprotein amine dehydrogenase"/>
    <property type="match status" value="1"/>
</dbReference>
<dbReference type="RefSeq" id="WP_214185152.1">
    <property type="nucleotide sequence ID" value="NZ_BSDS01000002.1"/>
</dbReference>
<dbReference type="Pfam" id="PF01522">
    <property type="entry name" value="Polysacc_deac_1"/>
    <property type="match status" value="1"/>
</dbReference>
<dbReference type="CDD" id="cd10918">
    <property type="entry name" value="CE4_NodB_like_5s_6s"/>
    <property type="match status" value="1"/>
</dbReference>
<dbReference type="InterPro" id="IPR011044">
    <property type="entry name" value="Quino_amine_DH_bsu"/>
</dbReference>
<dbReference type="PROSITE" id="PS51677">
    <property type="entry name" value="NODB"/>
    <property type="match status" value="1"/>
</dbReference>
<feature type="domain" description="NodB homology" evidence="3">
    <location>
        <begin position="94"/>
        <end position="278"/>
    </location>
</feature>
<dbReference type="GO" id="GO:0005975">
    <property type="term" value="P:carbohydrate metabolic process"/>
    <property type="evidence" value="ECO:0007669"/>
    <property type="project" value="InterPro"/>
</dbReference>
<dbReference type="Proteomes" id="UP001144352">
    <property type="component" value="Unassembled WGS sequence"/>
</dbReference>
<accession>A0A9W6LDR6</accession>
<dbReference type="GO" id="GO:0016810">
    <property type="term" value="F:hydrolase activity, acting on carbon-nitrogen (but not peptide) bonds"/>
    <property type="evidence" value="ECO:0007669"/>
    <property type="project" value="InterPro"/>
</dbReference>
<name>A0A9W6LDR6_9BACT</name>
<evidence type="ECO:0000313" key="5">
    <source>
        <dbReference type="Proteomes" id="UP001144352"/>
    </source>
</evidence>
<feature type="transmembrane region" description="Helical" evidence="2">
    <location>
        <begin position="12"/>
        <end position="31"/>
    </location>
</feature>